<gene>
    <name evidence="1" type="ORF">DRF58_15975</name>
</gene>
<dbReference type="RefSeq" id="WP_116036851.1">
    <property type="nucleotide sequence ID" value="NZ_JBHLVV010000056.1"/>
</dbReference>
<proteinExistence type="predicted"/>
<dbReference type="EMBL" id="QNUG01000051">
    <property type="protein sequence ID" value="REC66952.1"/>
    <property type="molecule type" value="Genomic_DNA"/>
</dbReference>
<keyword evidence="2" id="KW-1185">Reference proteome</keyword>
<comment type="caution">
    <text evidence="1">The sequence shown here is derived from an EMBL/GenBank/DDBJ whole genome shotgun (WGS) entry which is preliminary data.</text>
</comment>
<dbReference type="AlphaFoldDB" id="A0A3D9CMI8"/>
<evidence type="ECO:0000313" key="2">
    <source>
        <dbReference type="Proteomes" id="UP000256326"/>
    </source>
</evidence>
<accession>A0A3D9CMI8</accession>
<evidence type="ECO:0008006" key="3">
    <source>
        <dbReference type="Google" id="ProtNLM"/>
    </source>
</evidence>
<evidence type="ECO:0000313" key="1">
    <source>
        <dbReference type="EMBL" id="REC66952.1"/>
    </source>
</evidence>
<sequence length="324" mass="39070">MKFQLPPIENSTDFEDLICDLFNLQNATESFKKFGKQGHKQKGIDIFSVELDTVIQCKKKDLSRKQSLLKKELLNDIEEDVKKIMINDLRIKFNRLYIVTTFENHPDFDEYCEDIKEMYDCKFDITFWGWNTIQDLVLNNESLLKKYYPQFRWTTANEEESFLRNQALKNRIRRDFSDWLNYPLKNRKRKSKMLIRKFNDKSYPYRNEPNEFGEYDWYNAGLYQTYDKGLEFILSTHEIISLPNNKWRFLKPEEKANANNFIVSKIGKINYSEIIDYDIDGNEYGLHPHFYCKFSYSGTPYEEIYYVDTDKIFNRFEIINQENG</sequence>
<dbReference type="Proteomes" id="UP000256326">
    <property type="component" value="Unassembled WGS sequence"/>
</dbReference>
<reference evidence="1 2" key="1">
    <citation type="journal article" date="2006" name="Int. J. Syst. Evol. Microbiol.">
        <title>Chryseobacterium hispanicum sp. nov., isolated from the drinking water distribution system of Sevilla, Spain.</title>
        <authorList>
            <person name="Gallego V."/>
            <person name="Garcia M.T."/>
            <person name="Ventosa A."/>
        </authorList>
    </citation>
    <scope>NUCLEOTIDE SEQUENCE [LARGE SCALE GENOMIC DNA]</scope>
    <source>
        <strain evidence="1 2">KCTC 22104</strain>
    </source>
</reference>
<protein>
    <recommendedName>
        <fullName evidence="3">Restriction endonuclease</fullName>
    </recommendedName>
</protein>
<name>A0A3D9CMI8_9FLAO</name>
<organism evidence="1 2">
    <name type="scientific">Epilithonimonas hispanica</name>
    <dbReference type="NCBI Taxonomy" id="358687"/>
    <lineage>
        <taxon>Bacteria</taxon>
        <taxon>Pseudomonadati</taxon>
        <taxon>Bacteroidota</taxon>
        <taxon>Flavobacteriia</taxon>
        <taxon>Flavobacteriales</taxon>
        <taxon>Weeksellaceae</taxon>
        <taxon>Chryseobacterium group</taxon>
        <taxon>Epilithonimonas</taxon>
    </lineage>
</organism>
<dbReference type="OrthoDB" id="8440659at2"/>